<feature type="domain" description="Chromatin assembly factor 1 p150 subunit acidic region" evidence="8">
    <location>
        <begin position="530"/>
        <end position="631"/>
    </location>
</feature>
<evidence type="ECO:0000256" key="2">
    <source>
        <dbReference type="ARBA" id="ARBA00022833"/>
    </source>
</evidence>
<keyword evidence="1" id="KW-0479">Metal-binding</keyword>
<organism evidence="11 12">
    <name type="scientific">Lepraria neglecta</name>
    <dbReference type="NCBI Taxonomy" id="209136"/>
    <lineage>
        <taxon>Eukaryota</taxon>
        <taxon>Fungi</taxon>
        <taxon>Dikarya</taxon>
        <taxon>Ascomycota</taxon>
        <taxon>Pezizomycotina</taxon>
        <taxon>Lecanoromycetes</taxon>
        <taxon>OSLEUM clade</taxon>
        <taxon>Lecanoromycetidae</taxon>
        <taxon>Lecanorales</taxon>
        <taxon>Lecanorineae</taxon>
        <taxon>Stereocaulaceae</taxon>
        <taxon>Lepraria</taxon>
    </lineage>
</organism>
<accession>A0AAE0DJF0</accession>
<evidence type="ECO:0000256" key="4">
    <source>
        <dbReference type="ARBA" id="ARBA00023125"/>
    </source>
</evidence>
<dbReference type="InterPro" id="IPR052360">
    <property type="entry name" value="Transcr_Regulatory_Proteins"/>
</dbReference>
<dbReference type="GO" id="GO:0003677">
    <property type="term" value="F:DNA binding"/>
    <property type="evidence" value="ECO:0007669"/>
    <property type="project" value="UniProtKB-KW"/>
</dbReference>
<feature type="region of interest" description="Disordered" evidence="7">
    <location>
        <begin position="844"/>
        <end position="884"/>
    </location>
</feature>
<evidence type="ECO:0000256" key="1">
    <source>
        <dbReference type="ARBA" id="ARBA00022723"/>
    </source>
</evidence>
<reference evidence="11" key="1">
    <citation type="submission" date="2022-11" db="EMBL/GenBank/DDBJ databases">
        <title>Chromosomal genome sequence assembly and mating type (MAT) locus characterization of the leprose asexual lichenized fungus Lepraria neglecta (Nyl.) Erichsen.</title>
        <authorList>
            <person name="Allen J.L."/>
            <person name="Pfeffer B."/>
        </authorList>
    </citation>
    <scope>NUCLEOTIDE SEQUENCE</scope>
    <source>
        <strain evidence="11">Allen 5258</strain>
    </source>
</reference>
<keyword evidence="2" id="KW-0862">Zinc</keyword>
<feature type="region of interest" description="Disordered" evidence="7">
    <location>
        <begin position="954"/>
        <end position="1009"/>
    </location>
</feature>
<dbReference type="PANTHER" id="PTHR36206:SF12">
    <property type="entry name" value="ASPERCRYPTIN BIOSYNTHESIS CLUSTER-SPECIFIC TRANSCRIPTION REGULATOR ATNN-RELATED"/>
    <property type="match status" value="1"/>
</dbReference>
<keyword evidence="6" id="KW-0539">Nucleus</keyword>
<keyword evidence="4" id="KW-0238">DNA-binding</keyword>
<dbReference type="Pfam" id="PF21796">
    <property type="entry name" value="Cac1_C"/>
    <property type="match status" value="1"/>
</dbReference>
<dbReference type="InterPro" id="IPR021644">
    <property type="entry name" value="CAF-1_p150_acidic"/>
</dbReference>
<evidence type="ECO:0000256" key="3">
    <source>
        <dbReference type="ARBA" id="ARBA00023015"/>
    </source>
</evidence>
<feature type="compositionally biased region" description="Low complexity" evidence="7">
    <location>
        <begin position="648"/>
        <end position="658"/>
    </location>
</feature>
<evidence type="ECO:0000256" key="7">
    <source>
        <dbReference type="SAM" id="MobiDB-lite"/>
    </source>
</evidence>
<evidence type="ECO:0000259" key="10">
    <source>
        <dbReference type="Pfam" id="PF21796"/>
    </source>
</evidence>
<feature type="compositionally biased region" description="Polar residues" evidence="7">
    <location>
        <begin position="475"/>
        <end position="512"/>
    </location>
</feature>
<dbReference type="Proteomes" id="UP001276659">
    <property type="component" value="Unassembled WGS sequence"/>
</dbReference>
<name>A0AAE0DJF0_9LECA</name>
<evidence type="ECO:0000313" key="12">
    <source>
        <dbReference type="Proteomes" id="UP001276659"/>
    </source>
</evidence>
<comment type="caution">
    <text evidence="11">The sequence shown here is derived from an EMBL/GenBank/DDBJ whole genome shotgun (WGS) entry which is preliminary data.</text>
</comment>
<feature type="domain" description="Chromatin assembly factor 1 subunit Cac1-like C-terminal" evidence="10">
    <location>
        <begin position="1015"/>
        <end position="1070"/>
    </location>
</feature>
<proteinExistence type="predicted"/>
<dbReference type="GO" id="GO:0046872">
    <property type="term" value="F:metal ion binding"/>
    <property type="evidence" value="ECO:0007669"/>
    <property type="project" value="UniProtKB-KW"/>
</dbReference>
<feature type="compositionally biased region" description="Basic and acidic residues" evidence="7">
    <location>
        <begin position="536"/>
        <end position="615"/>
    </location>
</feature>
<evidence type="ECO:0000256" key="6">
    <source>
        <dbReference type="ARBA" id="ARBA00023242"/>
    </source>
</evidence>
<dbReference type="PANTHER" id="PTHR36206">
    <property type="entry name" value="ASPERCRYPTIN BIOSYNTHESIS CLUSTER-SPECIFIC TRANSCRIPTION REGULATOR ATNN-RELATED"/>
    <property type="match status" value="1"/>
</dbReference>
<dbReference type="InterPro" id="IPR048800">
    <property type="entry name" value="Cac1-like_C"/>
</dbReference>
<dbReference type="Pfam" id="PF11600">
    <property type="entry name" value="CAF1A_acidic"/>
    <property type="match status" value="1"/>
</dbReference>
<evidence type="ECO:0000313" key="11">
    <source>
        <dbReference type="EMBL" id="KAK3171535.1"/>
    </source>
</evidence>
<dbReference type="InterPro" id="IPR022043">
    <property type="entry name" value="CAF1A_DD"/>
</dbReference>
<keyword evidence="12" id="KW-1185">Reference proteome</keyword>
<dbReference type="Pfam" id="PF12253">
    <property type="entry name" value="CAF1A_dimeriz"/>
    <property type="match status" value="1"/>
</dbReference>
<dbReference type="AlphaFoldDB" id="A0AAE0DJF0"/>
<feature type="region of interest" description="Disordered" evidence="7">
    <location>
        <begin position="475"/>
        <end position="684"/>
    </location>
</feature>
<evidence type="ECO:0000256" key="5">
    <source>
        <dbReference type="ARBA" id="ARBA00023163"/>
    </source>
</evidence>
<gene>
    <name evidence="11" type="ORF">OEA41_003619</name>
</gene>
<keyword evidence="3" id="KW-0805">Transcription regulation</keyword>
<feature type="compositionally biased region" description="Polar residues" evidence="7">
    <location>
        <begin position="620"/>
        <end position="633"/>
    </location>
</feature>
<feature type="domain" description="Chromatin assembly factor 1 subunit A dimerization" evidence="9">
    <location>
        <begin position="801"/>
        <end position="875"/>
    </location>
</feature>
<evidence type="ECO:0000259" key="8">
    <source>
        <dbReference type="Pfam" id="PF11600"/>
    </source>
</evidence>
<feature type="compositionally biased region" description="Polar residues" evidence="7">
    <location>
        <begin position="954"/>
        <end position="965"/>
    </location>
</feature>
<keyword evidence="5" id="KW-0804">Transcription</keyword>
<dbReference type="EMBL" id="JASNWA010000008">
    <property type="protein sequence ID" value="KAK3171535.1"/>
    <property type="molecule type" value="Genomic_DNA"/>
</dbReference>
<sequence>MVLLSGPSLSGLANNNERRAFDFFRSRTSTQLPGFFASDIWDRSILQATFHEPAIRHAVLALGCLHEVFERSDRYILKQNAVCKFALEQYNLAITHLVKPVMKGQQTIDVCLIACMLFCCFEMITTPPMDFSRRCRNRAPGFGPEVSKAFLSLDEARNNLDWHWNTCEALIAGRRGDEDNMDIKSIQGPRDTWARDYQSFAATIEQWSTAFQAFLRKASNRLDTRELQAAHILEIHYIFLKMYTRSESESLNGKSRKGWLACCNNQMAWDHFLPLFDRIVSLASLIVDSSCTYHESNSRFCLDSNIVAPLYAVAHRCRDPLIRRKAVSLLQKSPRQEGIWDSVLTTKAAEIVIAIEEEGLGNVTSCADIPDWARICDVKVNFDIEGRVGTLGFSRPKNGMENGRPTAVESFTCELPSHHVEVIDTLPITVGVLMTTLTLPMASPNSLKRTYAETGLEHPTNVKNLPSAFQATVMPSSTASTHNNAHSPPPSQSAQTSLLPSSPLIPNNSVSDAGTAAATAPSTVTQPPAKKAKLTFAEKEARRVEKEFRDRQKAEEKAKKDEEKAKKEAKREEEKRVKEAEKEEKLRAREEEKRLKLEEQLLKDEERHRKEEEKIKKSRSQLLINSFFPQPSGANRAASGSPTRDRPSPLSSRRSSVSEINAIEEKRRSRSVSTTPQKPRLPDYERSFPPFFVKVHTALAPSNRFSRDEEGLSFAQKKIDESLKRLEDGDVTEGRSRTFDAIELLHISPNDSYRCPTRVHSVKDIIAEIDGAAHNPIDLTESQLARATKKPLYLLRTIPVKYLKFAEDVRPPYMGTYTRLRDAQSMSKLARNPFSRGLPEANYEYDSEAEWEEPGEGEDLDSEGEEEEVDEDEAEMNDFLDDAEVADTRAVKRRPILGDLEPTCLGLCWEGPQSKGSGLETIDLLMFKLDILMDNPQLPIDPYTSSYWESATSKSSLQASPNPQGTLMEPPRIPLKPINRQNAKLSSPSKDTKTDSSGKMKPPKGPKRFLTPELMNEFKNAVQGNDMTKIGILEILKKQFPTQPKDAIKETLEMVAERVGPNPKEKKWVLKNGF</sequence>
<protein>
    <recommendedName>
        <fullName evidence="13">Chromatin assembly factor 1 subunit A</fullName>
    </recommendedName>
</protein>
<evidence type="ECO:0008006" key="13">
    <source>
        <dbReference type="Google" id="ProtNLM"/>
    </source>
</evidence>
<evidence type="ECO:0000259" key="9">
    <source>
        <dbReference type="Pfam" id="PF12253"/>
    </source>
</evidence>